<dbReference type="SUPFAM" id="SSF49265">
    <property type="entry name" value="Fibronectin type III"/>
    <property type="match status" value="2"/>
</dbReference>
<name>A0A9Q1J2C9_SYNKA</name>
<evidence type="ECO:0000259" key="18">
    <source>
        <dbReference type="PROSITE" id="PS50853"/>
    </source>
</evidence>
<organism evidence="19 20">
    <name type="scientific">Synaphobranchus kaupii</name>
    <name type="common">Kaup's arrowtooth eel</name>
    <dbReference type="NCBI Taxonomy" id="118154"/>
    <lineage>
        <taxon>Eukaryota</taxon>
        <taxon>Metazoa</taxon>
        <taxon>Chordata</taxon>
        <taxon>Craniata</taxon>
        <taxon>Vertebrata</taxon>
        <taxon>Euteleostomi</taxon>
        <taxon>Actinopterygii</taxon>
        <taxon>Neopterygii</taxon>
        <taxon>Teleostei</taxon>
        <taxon>Anguilliformes</taxon>
        <taxon>Synaphobranchidae</taxon>
        <taxon>Synaphobranchus</taxon>
    </lineage>
</organism>
<dbReference type="Proteomes" id="UP001152622">
    <property type="component" value="Chromosome 4"/>
</dbReference>
<comment type="subcellular location">
    <subcellularLocation>
        <location evidence="1">Membrane</location>
        <topology evidence="1">Single-pass type I membrane protein</topology>
    </subcellularLocation>
</comment>
<dbReference type="OrthoDB" id="9419853at2759"/>
<feature type="region of interest" description="Disordered" evidence="15">
    <location>
        <begin position="356"/>
        <end position="379"/>
    </location>
</feature>
<feature type="compositionally biased region" description="Acidic residues" evidence="15">
    <location>
        <begin position="406"/>
        <end position="420"/>
    </location>
</feature>
<keyword evidence="9" id="KW-0675">Receptor</keyword>
<gene>
    <name evidence="19" type="ORF">SKAU_G00120590</name>
</gene>
<dbReference type="PROSITE" id="PS01355">
    <property type="entry name" value="HEMATOPO_REC_S_F1"/>
    <property type="match status" value="1"/>
</dbReference>
<dbReference type="PROSITE" id="PS50853">
    <property type="entry name" value="FN3"/>
    <property type="match status" value="1"/>
</dbReference>
<dbReference type="Gene3D" id="2.60.40.10">
    <property type="entry name" value="Immunoglobulins"/>
    <property type="match status" value="2"/>
</dbReference>
<keyword evidence="8" id="KW-1015">Disulfide bond</keyword>
<keyword evidence="6 16" id="KW-1133">Transmembrane helix</keyword>
<evidence type="ECO:0000256" key="17">
    <source>
        <dbReference type="SAM" id="SignalP"/>
    </source>
</evidence>
<evidence type="ECO:0000256" key="14">
    <source>
        <dbReference type="ARBA" id="ARBA00045664"/>
    </source>
</evidence>
<proteinExistence type="inferred from homology"/>
<evidence type="ECO:0000256" key="6">
    <source>
        <dbReference type="ARBA" id="ARBA00022989"/>
    </source>
</evidence>
<dbReference type="InterPro" id="IPR040951">
    <property type="entry name" value="IL2RB_N1"/>
</dbReference>
<dbReference type="CDD" id="cd00063">
    <property type="entry name" value="FN3"/>
    <property type="match status" value="1"/>
</dbReference>
<dbReference type="AlphaFoldDB" id="A0A9Q1J2C9"/>
<dbReference type="GO" id="GO:0009897">
    <property type="term" value="C:external side of plasma membrane"/>
    <property type="evidence" value="ECO:0007669"/>
    <property type="project" value="TreeGrafter"/>
</dbReference>
<keyword evidence="5 17" id="KW-0732">Signal</keyword>
<evidence type="ECO:0000256" key="3">
    <source>
        <dbReference type="ARBA" id="ARBA00016239"/>
    </source>
</evidence>
<evidence type="ECO:0000256" key="5">
    <source>
        <dbReference type="ARBA" id="ARBA00022729"/>
    </source>
</evidence>
<feature type="chain" id="PRO_5040391225" description="Interleukin-2 receptor subunit beta" evidence="17">
    <location>
        <begin position="22"/>
        <end position="504"/>
    </location>
</feature>
<accession>A0A9Q1J2C9</accession>
<dbReference type="InterPro" id="IPR003531">
    <property type="entry name" value="Hempt_rcpt_S_F1_CS"/>
</dbReference>
<evidence type="ECO:0000256" key="8">
    <source>
        <dbReference type="ARBA" id="ARBA00023157"/>
    </source>
</evidence>
<dbReference type="InterPro" id="IPR036116">
    <property type="entry name" value="FN3_sf"/>
</dbReference>
<evidence type="ECO:0000313" key="20">
    <source>
        <dbReference type="Proteomes" id="UP001152622"/>
    </source>
</evidence>
<feature type="compositionally biased region" description="Basic and acidic residues" evidence="15">
    <location>
        <begin position="356"/>
        <end position="367"/>
    </location>
</feature>
<dbReference type="PANTHER" id="PTHR23037:SF22">
    <property type="entry name" value="CYTOKINE RECEPTOR COMMON SUBUNIT BETA"/>
    <property type="match status" value="1"/>
</dbReference>
<feature type="region of interest" description="Disordered" evidence="15">
    <location>
        <begin position="394"/>
        <end position="431"/>
    </location>
</feature>
<comment type="caution">
    <text evidence="19">The sequence shown here is derived from an EMBL/GenBank/DDBJ whole genome shotgun (WGS) entry which is preliminary data.</text>
</comment>
<evidence type="ECO:0000256" key="11">
    <source>
        <dbReference type="ARBA" id="ARBA00026094"/>
    </source>
</evidence>
<dbReference type="InterPro" id="IPR013783">
    <property type="entry name" value="Ig-like_fold"/>
</dbReference>
<feature type="domain" description="Fibronectin type-III" evidence="18">
    <location>
        <begin position="118"/>
        <end position="217"/>
    </location>
</feature>
<dbReference type="EMBL" id="JAINUF010000004">
    <property type="protein sequence ID" value="KAJ8363228.1"/>
    <property type="molecule type" value="Genomic_DNA"/>
</dbReference>
<dbReference type="GO" id="GO:0004896">
    <property type="term" value="F:cytokine receptor activity"/>
    <property type="evidence" value="ECO:0007669"/>
    <property type="project" value="InterPro"/>
</dbReference>
<evidence type="ECO:0000256" key="9">
    <source>
        <dbReference type="ARBA" id="ARBA00023170"/>
    </source>
</evidence>
<reference evidence="19" key="1">
    <citation type="journal article" date="2023" name="Science">
        <title>Genome structures resolve the early diversification of teleost fishes.</title>
        <authorList>
            <person name="Parey E."/>
            <person name="Louis A."/>
            <person name="Montfort J."/>
            <person name="Bouchez O."/>
            <person name="Roques C."/>
            <person name="Iampietro C."/>
            <person name="Lluch J."/>
            <person name="Castinel A."/>
            <person name="Donnadieu C."/>
            <person name="Desvignes T."/>
            <person name="Floi Bucao C."/>
            <person name="Jouanno E."/>
            <person name="Wen M."/>
            <person name="Mejri S."/>
            <person name="Dirks R."/>
            <person name="Jansen H."/>
            <person name="Henkel C."/>
            <person name="Chen W.J."/>
            <person name="Zahm M."/>
            <person name="Cabau C."/>
            <person name="Klopp C."/>
            <person name="Thompson A.W."/>
            <person name="Robinson-Rechavi M."/>
            <person name="Braasch I."/>
            <person name="Lecointre G."/>
            <person name="Bobe J."/>
            <person name="Postlethwait J.H."/>
            <person name="Berthelot C."/>
            <person name="Roest Crollius H."/>
            <person name="Guiguen Y."/>
        </authorList>
    </citation>
    <scope>NUCLEOTIDE SEQUENCE</scope>
    <source>
        <strain evidence="19">WJC10195</strain>
    </source>
</reference>
<dbReference type="InterPro" id="IPR003961">
    <property type="entry name" value="FN3_dom"/>
</dbReference>
<evidence type="ECO:0000256" key="2">
    <source>
        <dbReference type="ARBA" id="ARBA00008280"/>
    </source>
</evidence>
<comment type="subunit">
    <text evidence="11">Non-covalent dimer of an alpha and a beta subunit. IL2R exists in 3 different forms: a high affinity dimer, an intermediate affinity monomer (beta subunit), and a low affinity monomer (alpha subunit). The high and intermediate affinity forms also associate with a gamma subunit. Interacts with SHB upon interleukin stimulation.</text>
</comment>
<evidence type="ECO:0000256" key="12">
    <source>
        <dbReference type="ARBA" id="ARBA00031280"/>
    </source>
</evidence>
<evidence type="ECO:0000256" key="7">
    <source>
        <dbReference type="ARBA" id="ARBA00023136"/>
    </source>
</evidence>
<feature type="transmembrane region" description="Helical" evidence="16">
    <location>
        <begin position="237"/>
        <end position="259"/>
    </location>
</feature>
<evidence type="ECO:0000256" key="15">
    <source>
        <dbReference type="SAM" id="MobiDB-lite"/>
    </source>
</evidence>
<evidence type="ECO:0000256" key="10">
    <source>
        <dbReference type="ARBA" id="ARBA00023180"/>
    </source>
</evidence>
<protein>
    <recommendedName>
        <fullName evidence="3">Interleukin-2 receptor subunit beta</fullName>
    </recommendedName>
    <alternativeName>
        <fullName evidence="13">High affinity IL-2 receptor subunit beta</fullName>
    </alternativeName>
    <alternativeName>
        <fullName evidence="12">p70-75</fullName>
    </alternativeName>
</protein>
<keyword evidence="4 16" id="KW-0812">Transmembrane</keyword>
<evidence type="ECO:0000313" key="19">
    <source>
        <dbReference type="EMBL" id="KAJ8363228.1"/>
    </source>
</evidence>
<evidence type="ECO:0000256" key="1">
    <source>
        <dbReference type="ARBA" id="ARBA00004479"/>
    </source>
</evidence>
<evidence type="ECO:0000256" key="13">
    <source>
        <dbReference type="ARBA" id="ARBA00032935"/>
    </source>
</evidence>
<keyword evidence="20" id="KW-1185">Reference proteome</keyword>
<comment type="function">
    <text evidence="14">Receptor for interleukin-2. This beta subunit is involved in receptor mediated endocytosis and transduces the mitogenic signals of IL2. Probably in association with IL15RA, involved in the stimulation of neutrophil phagocytosis by IL15.</text>
</comment>
<dbReference type="PANTHER" id="PTHR23037">
    <property type="entry name" value="CYTOKINE RECEPTOR"/>
    <property type="match status" value="1"/>
</dbReference>
<evidence type="ECO:0000256" key="4">
    <source>
        <dbReference type="ARBA" id="ARBA00022692"/>
    </source>
</evidence>
<keyword evidence="7 16" id="KW-0472">Membrane</keyword>
<keyword evidence="10" id="KW-0325">Glycoprotein</keyword>
<evidence type="ECO:0000256" key="16">
    <source>
        <dbReference type="SAM" id="Phobius"/>
    </source>
</evidence>
<feature type="signal peptide" evidence="17">
    <location>
        <begin position="1"/>
        <end position="21"/>
    </location>
</feature>
<dbReference type="Pfam" id="PF18707">
    <property type="entry name" value="IL2RB_N1"/>
    <property type="match status" value="1"/>
</dbReference>
<sequence length="504" mass="56483">MGPLWFPLYLLLLTQPRPSHTHQSLRCLNDYINNITCVWNSTGVPPDTACTLHGQIAGSVPMKETCELEPLNMQNPNLRGCNIVFVGRVRREFNSRSKIQIHVNCDNVTEARTNDYRPRLHIKMNPPGTPDISNYTISWSPGLPLSDMLTDKCIYQLQYKQEDQHWKDIEHILDKKVELNDEVLEKGKSYQVRVRVGVSTRHEGEWSHWSAITSWRSEVGREPLQPGEVIGQPADKWLMIAFGAALLVLLAAISITLPIRYNWVSKVPNPSKYFDVLNSTHGGNFQTWLSPVFSAQSFDVLQYSDDISRVEIFNAKDTNAPFEKEKATVSEQQDVSGQSPSFSNLSYLFPVWSGDRPTEGAAEERKGGAGGTGGGSITMDSSYECLQKLMDRRREPVHPDSGIGEGSEDQNTEAEEDEEGEHTWTETAVRSDPSASLPFLCPLGQSPFQAPFLQHLTAFPDFPFPLANKGERQLVEPCSDGYMSAKEIQNSSSDIMLTRTHPGQ</sequence>
<comment type="similarity">
    <text evidence="2">Belongs to the type I cytokine receptor family. Type 4 subfamily.</text>
</comment>
<dbReference type="GO" id="GO:0016064">
    <property type="term" value="P:immunoglobulin mediated immune response"/>
    <property type="evidence" value="ECO:0007669"/>
    <property type="project" value="TreeGrafter"/>
</dbReference>